<evidence type="ECO:0000313" key="3">
    <source>
        <dbReference type="EMBL" id="MDT0444565.1"/>
    </source>
</evidence>
<feature type="compositionally biased region" description="Polar residues" evidence="1">
    <location>
        <begin position="1"/>
        <end position="17"/>
    </location>
</feature>
<dbReference type="Pfam" id="PF04149">
    <property type="entry name" value="DUF397"/>
    <property type="match status" value="1"/>
</dbReference>
<dbReference type="RefSeq" id="WP_311618831.1">
    <property type="nucleotide sequence ID" value="NZ_JAVREV010000009.1"/>
</dbReference>
<dbReference type="Proteomes" id="UP001183615">
    <property type="component" value="Unassembled WGS sequence"/>
</dbReference>
<reference evidence="4" key="1">
    <citation type="submission" date="2023-07" db="EMBL/GenBank/DDBJ databases">
        <title>30 novel species of actinomycetes from the DSMZ collection.</title>
        <authorList>
            <person name="Nouioui I."/>
        </authorList>
    </citation>
    <scope>NUCLEOTIDE SEQUENCE [LARGE SCALE GENOMIC DNA]</scope>
    <source>
        <strain evidence="4">DSM 41886</strain>
    </source>
</reference>
<dbReference type="EMBL" id="JAVREV010000009">
    <property type="protein sequence ID" value="MDT0444565.1"/>
    <property type="molecule type" value="Genomic_DNA"/>
</dbReference>
<accession>A0ABU2S6L8</accession>
<protein>
    <submittedName>
        <fullName evidence="3">DUF397 domain-containing protein</fullName>
    </submittedName>
</protein>
<feature type="region of interest" description="Disordered" evidence="1">
    <location>
        <begin position="1"/>
        <end position="49"/>
    </location>
</feature>
<sequence>MQENQSAWFKSSYSAQNGDCAEARRRADGGMDLRDSKDTSSPGLTFDGSDWTAFTAAVREGAFETR</sequence>
<evidence type="ECO:0000256" key="1">
    <source>
        <dbReference type="SAM" id="MobiDB-lite"/>
    </source>
</evidence>
<proteinExistence type="predicted"/>
<feature type="domain" description="DUF397" evidence="2">
    <location>
        <begin position="7"/>
        <end position="59"/>
    </location>
</feature>
<organism evidence="3 4">
    <name type="scientific">Streptomyces johnsoniae</name>
    <dbReference type="NCBI Taxonomy" id="3075532"/>
    <lineage>
        <taxon>Bacteria</taxon>
        <taxon>Bacillati</taxon>
        <taxon>Actinomycetota</taxon>
        <taxon>Actinomycetes</taxon>
        <taxon>Kitasatosporales</taxon>
        <taxon>Streptomycetaceae</taxon>
        <taxon>Streptomyces</taxon>
    </lineage>
</organism>
<keyword evidence="4" id="KW-1185">Reference proteome</keyword>
<dbReference type="InterPro" id="IPR007278">
    <property type="entry name" value="DUF397"/>
</dbReference>
<evidence type="ECO:0000313" key="4">
    <source>
        <dbReference type="Proteomes" id="UP001183615"/>
    </source>
</evidence>
<name>A0ABU2S6L8_9ACTN</name>
<feature type="compositionally biased region" description="Basic and acidic residues" evidence="1">
    <location>
        <begin position="21"/>
        <end position="38"/>
    </location>
</feature>
<gene>
    <name evidence="3" type="ORF">RM779_18445</name>
</gene>
<comment type="caution">
    <text evidence="3">The sequence shown here is derived from an EMBL/GenBank/DDBJ whole genome shotgun (WGS) entry which is preliminary data.</text>
</comment>
<evidence type="ECO:0000259" key="2">
    <source>
        <dbReference type="Pfam" id="PF04149"/>
    </source>
</evidence>